<feature type="active site" evidence="8">
    <location>
        <position position="101"/>
    </location>
</feature>
<evidence type="ECO:0000256" key="1">
    <source>
        <dbReference type="ARBA" id="ARBA00009303"/>
    </source>
</evidence>
<keyword evidence="11" id="KW-1185">Reference proteome</keyword>
<dbReference type="InterPro" id="IPR009078">
    <property type="entry name" value="Ferritin-like_SF"/>
</dbReference>
<dbReference type="CDD" id="cd01049">
    <property type="entry name" value="RNRR2"/>
    <property type="match status" value="1"/>
</dbReference>
<evidence type="ECO:0000313" key="10">
    <source>
        <dbReference type="EMBL" id="QDF19265.1"/>
    </source>
</evidence>
<dbReference type="Pfam" id="PF00268">
    <property type="entry name" value="Ribonuc_red_sm"/>
    <property type="match status" value="1"/>
</dbReference>
<keyword evidence="7" id="KW-0215">Deoxyribonucleotide synthesis</keyword>
<comment type="cofactor">
    <cofactor evidence="9">
        <name>Fe cation</name>
        <dbReference type="ChEBI" id="CHEBI:24875"/>
    </cofactor>
    <text evidence="9">Binds 2 iron ions per subunit.</text>
</comment>
<reference evidence="10 11" key="1">
    <citation type="submission" date="2019-05" db="EMBL/GenBank/DDBJ databases">
        <authorList>
            <person name="Dobson M.N."/>
            <person name="Hadley S.J."/>
            <person name="Hampton T.M."/>
            <person name="Hipps D.C."/>
            <person name="Hudgins D.N."/>
            <person name="Hutchinson A."/>
            <person name="Ivey M.A.M.Q."/>
            <person name="Jenkins M.G."/>
            <person name="Jones T.L."/>
            <person name="Keegan O."/>
            <person name="Lawhorn S.C."/>
            <person name="Legette A."/>
            <person name="Lovelady J.P."/>
            <person name="Malone S.M."/>
            <person name="Marincin A.J."/>
            <person name="Mickler T.R."/>
            <person name="Minyard S.D."/>
            <person name="Moore L.R."/>
            <person name="Morgan J.P."/>
            <person name="Nelson J.G."/>
            <person name="Noles-Ross T.A."/>
            <person name="Park L.N."/>
            <person name="Reel B.L."/>
            <person name="Ricourt A."/>
            <person name="Rowan D."/>
            <person name="Samples A.P."/>
            <person name="Satterfield J.T."/>
            <person name="Schultz J.A."/>
            <person name="Skinner T.D."/>
            <person name="Skipworth J.C."/>
            <person name="Smith L.S."/>
            <person name="Snow R."/>
            <person name="Spafford R.D."/>
            <person name="Stevens Z.T."/>
            <person name="Stokes J.A."/>
            <person name="Strickland W.S."/>
            <person name="Sudduth Q."/>
            <person name="Tatum T."/>
            <person name="Taylor A.N."/>
            <person name="Thames E."/>
            <person name="Thompson S.L."/>
            <person name="Thurston S."/>
            <person name="Ware C.A."/>
            <person name="Warren B.E."/>
            <person name="West G.A."/>
            <person name="Williams J.Y."/>
            <person name="Wortman R."/>
            <person name="Monti D.L."/>
            <person name="Garlena R.A."/>
            <person name="Russell D.A."/>
            <person name="Pope W.H."/>
            <person name="Jacobs-Sera D."/>
            <person name="Hatfull G.F."/>
        </authorList>
    </citation>
    <scope>NUCLEOTIDE SEQUENCE [LARGE SCALE GENOMIC DNA]</scope>
</reference>
<dbReference type="RefSeq" id="YP_010103268.1">
    <property type="nucleotide sequence ID" value="NC_055807.1"/>
</dbReference>
<dbReference type="SUPFAM" id="SSF47240">
    <property type="entry name" value="Ferritin-like"/>
    <property type="match status" value="1"/>
</dbReference>
<comment type="subunit">
    <text evidence="2">Tetramer of two alpha and two beta subunits.</text>
</comment>
<dbReference type="GO" id="GO:0004748">
    <property type="term" value="F:ribonucleoside-diphosphate reductase activity, thioredoxin disulfide as acceptor"/>
    <property type="evidence" value="ECO:0007669"/>
    <property type="project" value="UniProtKB-EC"/>
</dbReference>
<dbReference type="UniPathway" id="UPA00326"/>
<evidence type="ECO:0000256" key="5">
    <source>
        <dbReference type="ARBA" id="ARBA00023002"/>
    </source>
</evidence>
<name>A0A4Y6EMH9_9CAUD</name>
<evidence type="ECO:0000256" key="3">
    <source>
        <dbReference type="ARBA" id="ARBA00012274"/>
    </source>
</evidence>
<keyword evidence="6 9" id="KW-0408">Iron</keyword>
<evidence type="ECO:0000256" key="9">
    <source>
        <dbReference type="PIRSR" id="PIRSR000355-2"/>
    </source>
</evidence>
<gene>
    <name evidence="10" type="primary">72</name>
    <name evidence="10" type="ORF">SEA_STICKYNOTE_72</name>
</gene>
<dbReference type="KEGG" id="vg:65121130"/>
<dbReference type="InterPro" id="IPR012348">
    <property type="entry name" value="RNR-like"/>
</dbReference>
<dbReference type="NCBIfam" id="NF007183">
    <property type="entry name" value="PRK09614.1-2"/>
    <property type="match status" value="1"/>
</dbReference>
<organism evidence="10 11">
    <name type="scientific">Corynebacterium phage Stickynote</name>
    <dbReference type="NCBI Taxonomy" id="2588503"/>
    <lineage>
        <taxon>Viruses</taxon>
        <taxon>Duplodnaviria</taxon>
        <taxon>Heunggongvirae</taxon>
        <taxon>Uroviricota</taxon>
        <taxon>Caudoviricetes</taxon>
        <taxon>Zierdtviridae</taxon>
        <taxon>Toshachvirinae</taxon>
        <taxon>Ceetrepovirus</taxon>
        <taxon>Ceetrepovirus stickynote</taxon>
    </lineage>
</organism>
<evidence type="ECO:0000256" key="2">
    <source>
        <dbReference type="ARBA" id="ARBA00011209"/>
    </source>
</evidence>
<feature type="binding site" evidence="9">
    <location>
        <position position="196"/>
    </location>
    <ligand>
        <name>Fe cation</name>
        <dbReference type="ChEBI" id="CHEBI:24875"/>
        <label>2</label>
    </ligand>
</feature>
<feature type="binding site" evidence="9">
    <location>
        <position position="159"/>
    </location>
    <ligand>
        <name>Fe cation</name>
        <dbReference type="ChEBI" id="CHEBI:24875"/>
        <label>2</label>
    </ligand>
</feature>
<comment type="similarity">
    <text evidence="1">Belongs to the ribonucleoside diphosphate reductase small chain family.</text>
</comment>
<evidence type="ECO:0000256" key="8">
    <source>
        <dbReference type="PIRSR" id="PIRSR000355-1"/>
    </source>
</evidence>
<dbReference type="GO" id="GO:0046872">
    <property type="term" value="F:metal ion binding"/>
    <property type="evidence" value="ECO:0007669"/>
    <property type="project" value="UniProtKB-KW"/>
</dbReference>
<evidence type="ECO:0000256" key="4">
    <source>
        <dbReference type="ARBA" id="ARBA00022723"/>
    </source>
</evidence>
<feature type="binding site" evidence="9">
    <location>
        <position position="63"/>
    </location>
    <ligand>
        <name>Fe cation</name>
        <dbReference type="ChEBI" id="CHEBI:24875"/>
        <label>1</label>
    </ligand>
</feature>
<dbReference type="Gene3D" id="1.10.620.20">
    <property type="entry name" value="Ribonucleotide Reductase, subunit A"/>
    <property type="match status" value="1"/>
</dbReference>
<dbReference type="GO" id="GO:0009263">
    <property type="term" value="P:deoxyribonucleotide biosynthetic process"/>
    <property type="evidence" value="ECO:0007669"/>
    <property type="project" value="UniProtKB-KW"/>
</dbReference>
<keyword evidence="4 9" id="KW-0479">Metal-binding</keyword>
<proteinExistence type="inferred from homology"/>
<evidence type="ECO:0000256" key="6">
    <source>
        <dbReference type="ARBA" id="ARBA00023004"/>
    </source>
</evidence>
<dbReference type="PANTHER" id="PTHR23409:SF18">
    <property type="entry name" value="RIBONUCLEOSIDE-DIPHOSPHATE REDUCTASE SUBUNIT M2"/>
    <property type="match status" value="1"/>
</dbReference>
<dbReference type="EC" id="1.17.4.1" evidence="3"/>
<dbReference type="NCBIfam" id="TIGR04171">
    <property type="entry name" value="RNR_1b_NrdF"/>
    <property type="match status" value="1"/>
</dbReference>
<dbReference type="GeneID" id="65121130"/>
<dbReference type="InterPro" id="IPR030475">
    <property type="entry name" value="RNR_small_AS"/>
</dbReference>
<sequence length="319" mass="36934">MIIPIDWNTIEDSIDLEVWNRLTTNFWLPEKVPLSNDLRSWGELTPEEQLATRKVFAGLTLLDTLQGTVGAVSIIPDSRTPHEEAVLTNISFMESVHARSYSSIFSTLCSTEEINEIFRWAKDDPTLQSKAEIIKECYDIRERTTEAAAYRKAASVMLESFMFYSGFYLPFKLASQGRLTNTADIIRLILRDEGVHGYYLGYKFQQHRRELTEEQRDRLDYWIDTKIRQLYFLEAKFSEDLYDEIGWTENVKTYLRYNANKAMQNLGYDSIFSDSETRVEAAIMSSMTVDANETHDFFSGSGSSYVMAEVEETTDDDWD</sequence>
<dbReference type="InterPro" id="IPR033909">
    <property type="entry name" value="RNR_small"/>
</dbReference>
<feature type="binding site" evidence="9">
    <location>
        <position position="193"/>
    </location>
    <ligand>
        <name>Fe cation</name>
        <dbReference type="ChEBI" id="CHEBI:24875"/>
        <label>2</label>
    </ligand>
</feature>
<dbReference type="EMBL" id="MK977700">
    <property type="protein sequence ID" value="QDF19265.1"/>
    <property type="molecule type" value="Genomic_DNA"/>
</dbReference>
<accession>A0A4Y6EMH9</accession>
<dbReference type="Proteomes" id="UP000319080">
    <property type="component" value="Segment"/>
</dbReference>
<dbReference type="InterPro" id="IPR026494">
    <property type="entry name" value="RNR_NrdF-like"/>
</dbReference>
<keyword evidence="5" id="KW-0560">Oxidoreductase</keyword>
<feature type="binding site" evidence="9">
    <location>
        <position position="94"/>
    </location>
    <ligand>
        <name>Fe cation</name>
        <dbReference type="ChEBI" id="CHEBI:24875"/>
        <label>1</label>
    </ligand>
</feature>
<evidence type="ECO:0000256" key="7">
    <source>
        <dbReference type="ARBA" id="ARBA00023116"/>
    </source>
</evidence>
<feature type="binding site" evidence="9">
    <location>
        <position position="97"/>
    </location>
    <ligand>
        <name>Fe cation</name>
        <dbReference type="ChEBI" id="CHEBI:24875"/>
        <label>1</label>
    </ligand>
</feature>
<dbReference type="InterPro" id="IPR000358">
    <property type="entry name" value="RNR_small_fam"/>
</dbReference>
<feature type="binding site" evidence="9">
    <location>
        <position position="94"/>
    </location>
    <ligand>
        <name>Fe cation</name>
        <dbReference type="ChEBI" id="CHEBI:24875"/>
        <label>2</label>
    </ligand>
</feature>
<evidence type="ECO:0000313" key="11">
    <source>
        <dbReference type="Proteomes" id="UP000319080"/>
    </source>
</evidence>
<dbReference type="PIRSF" id="PIRSF000355">
    <property type="entry name" value="NrdB"/>
    <property type="match status" value="1"/>
</dbReference>
<protein>
    <recommendedName>
        <fullName evidence="3">ribonucleoside-diphosphate reductase</fullName>
        <ecNumber evidence="3">1.17.4.1</ecNumber>
    </recommendedName>
</protein>
<dbReference type="PANTHER" id="PTHR23409">
    <property type="entry name" value="RIBONUCLEOSIDE-DIPHOSPHATE REDUCTASE SMALL CHAIN"/>
    <property type="match status" value="1"/>
</dbReference>
<dbReference type="PROSITE" id="PS00368">
    <property type="entry name" value="RIBORED_SMALL"/>
    <property type="match status" value="1"/>
</dbReference>